<feature type="compositionally biased region" description="Polar residues" evidence="2">
    <location>
        <begin position="163"/>
        <end position="175"/>
    </location>
</feature>
<feature type="compositionally biased region" description="Basic and acidic residues" evidence="2">
    <location>
        <begin position="146"/>
        <end position="161"/>
    </location>
</feature>
<feature type="region of interest" description="Disordered" evidence="2">
    <location>
        <begin position="1"/>
        <end position="315"/>
    </location>
</feature>
<name>A0A9P3H435_9FUNG</name>
<feature type="region of interest" description="Disordered" evidence="2">
    <location>
        <begin position="545"/>
        <end position="609"/>
    </location>
</feature>
<comment type="similarity">
    <text evidence="1">Belongs to the eukaryotic initiation factor 4E family.</text>
</comment>
<dbReference type="PANTHER" id="PTHR11960">
    <property type="entry name" value="EUKARYOTIC TRANSLATION INITIATION FACTOR 4E RELATED"/>
    <property type="match status" value="1"/>
</dbReference>
<feature type="compositionally biased region" description="Polar residues" evidence="2">
    <location>
        <begin position="114"/>
        <end position="136"/>
    </location>
</feature>
<feature type="compositionally biased region" description="Polar residues" evidence="2">
    <location>
        <begin position="296"/>
        <end position="305"/>
    </location>
</feature>
<feature type="compositionally biased region" description="Polar residues" evidence="2">
    <location>
        <begin position="85"/>
        <end position="102"/>
    </location>
</feature>
<keyword evidence="1" id="KW-0694">RNA-binding</keyword>
<dbReference type="Gene3D" id="3.30.760.10">
    <property type="entry name" value="RNA Cap, Translation Initiation Factor Eif4e"/>
    <property type="match status" value="1"/>
</dbReference>
<dbReference type="SUPFAM" id="SSF55418">
    <property type="entry name" value="eIF4e-like"/>
    <property type="match status" value="1"/>
</dbReference>
<dbReference type="InterPro" id="IPR001040">
    <property type="entry name" value="TIF_eIF_4E"/>
</dbReference>
<proteinExistence type="inferred from homology"/>
<organism evidence="3 4">
    <name type="scientific">Entomortierella parvispora</name>
    <dbReference type="NCBI Taxonomy" id="205924"/>
    <lineage>
        <taxon>Eukaryota</taxon>
        <taxon>Fungi</taxon>
        <taxon>Fungi incertae sedis</taxon>
        <taxon>Mucoromycota</taxon>
        <taxon>Mortierellomycotina</taxon>
        <taxon>Mortierellomycetes</taxon>
        <taxon>Mortierellales</taxon>
        <taxon>Mortierellaceae</taxon>
        <taxon>Entomortierella</taxon>
    </lineage>
</organism>
<feature type="compositionally biased region" description="Polar residues" evidence="2">
    <location>
        <begin position="223"/>
        <end position="233"/>
    </location>
</feature>
<dbReference type="GO" id="GO:0016281">
    <property type="term" value="C:eukaryotic translation initiation factor 4F complex"/>
    <property type="evidence" value="ECO:0007669"/>
    <property type="project" value="TreeGrafter"/>
</dbReference>
<comment type="caution">
    <text evidence="3">The sequence shown here is derived from an EMBL/GenBank/DDBJ whole genome shotgun (WGS) entry which is preliminary data.</text>
</comment>
<dbReference type="EMBL" id="BQFW01000003">
    <property type="protein sequence ID" value="GJJ69756.1"/>
    <property type="molecule type" value="Genomic_DNA"/>
</dbReference>
<gene>
    <name evidence="3" type="ORF">EMPS_02104</name>
</gene>
<accession>A0A9P3H435</accession>
<dbReference type="InterPro" id="IPR023398">
    <property type="entry name" value="TIF_eIF4e-like"/>
</dbReference>
<keyword evidence="1" id="KW-0648">Protein biosynthesis</keyword>
<keyword evidence="1 3" id="KW-0396">Initiation factor</keyword>
<feature type="compositionally biased region" description="Polar residues" evidence="2">
    <location>
        <begin position="240"/>
        <end position="249"/>
    </location>
</feature>
<dbReference type="PANTHER" id="PTHR11960:SF73">
    <property type="entry name" value="TRANSLATION INITIATION FACTOR 4E, PUTATIVE-RELATED"/>
    <property type="match status" value="1"/>
</dbReference>
<protein>
    <submittedName>
        <fullName evidence="3">Translation initiation factor 4E</fullName>
    </submittedName>
</protein>
<reference evidence="3" key="2">
    <citation type="journal article" date="2022" name="Microbiol. Resour. Announc.">
        <title>Whole-Genome Sequence of Entomortierella parvispora E1425, a Mucoromycotan Fungus Associated with Burkholderiaceae-Related Endosymbiotic Bacteria.</title>
        <authorList>
            <person name="Herlambang A."/>
            <person name="Guo Y."/>
            <person name="Takashima Y."/>
            <person name="Narisawa K."/>
            <person name="Ohta H."/>
            <person name="Nishizawa T."/>
        </authorList>
    </citation>
    <scope>NUCLEOTIDE SEQUENCE</scope>
    <source>
        <strain evidence="3">E1425</strain>
    </source>
</reference>
<dbReference type="Pfam" id="PF01652">
    <property type="entry name" value="IF4E"/>
    <property type="match status" value="1"/>
</dbReference>
<evidence type="ECO:0000256" key="1">
    <source>
        <dbReference type="RuleBase" id="RU004374"/>
    </source>
</evidence>
<feature type="compositionally biased region" description="Low complexity" evidence="2">
    <location>
        <begin position="59"/>
        <end position="72"/>
    </location>
</feature>
<sequence length="609" mass="63346">MSASASAADAVGLPHGQGTPSSEGRAASPAPGPWRASSRTGRSSPAPPASGLFKDSDPRPSSSSSPSTSTSTGGAWVSPSARGVTPTTNTPASSSEQGPSSHEQSEVRAFGSPARTSSYTASANRGLSAGTPSHGVSTPPVMSAMKMEDLAAKFSSKEKHPSVQLSPALSASSSFHLGDKERRAPSAFGTPGSTHMAHIKVQRTASLTGSPQPSPVGKGLGGKTQSSHLSQGTDMRRTASHNNAFSSGLGSPVLSNGAHMDSTGSSVGGSSNGQSSHAPFSLATLSRSSPRRSSLNPQEPSSSGQGDHASASSSVSAAIADKLPLQHPWTLYFDTTSAYNRQGSSQSNFESGLREIGSFTTVKRFAEYFNWIIKPHKIENSSNYHLFKDGIKPMWEDPANSKGGRWILTLLTKNPELLDRCWMELAYALVGEQLDAGDDICGAVLSRRTKADRLAVWVREKDNVDAVNGIGKRLIRLLDLAKEKISLEFQITSDSRSSNTARDYISLDAIRQELASETAMMNGSAAAVVRSDATPGLSSDSLFATPASAASSSPATPADHETDSGLTIKVDSAPSDEGEGLTESNTSGLLISMDGGRSSLTADGKEGSY</sequence>
<dbReference type="AlphaFoldDB" id="A0A9P3H435"/>
<feature type="compositionally biased region" description="Low complexity" evidence="2">
    <location>
        <begin position="545"/>
        <end position="557"/>
    </location>
</feature>
<dbReference type="OrthoDB" id="590761at2759"/>
<dbReference type="GO" id="GO:0003743">
    <property type="term" value="F:translation initiation factor activity"/>
    <property type="evidence" value="ECO:0007669"/>
    <property type="project" value="UniProtKB-KW"/>
</dbReference>
<dbReference type="Proteomes" id="UP000827284">
    <property type="component" value="Unassembled WGS sequence"/>
</dbReference>
<evidence type="ECO:0000313" key="3">
    <source>
        <dbReference type="EMBL" id="GJJ69756.1"/>
    </source>
</evidence>
<keyword evidence="4" id="KW-1185">Reference proteome</keyword>
<dbReference type="GO" id="GO:0000340">
    <property type="term" value="F:RNA 7-methylguanosine cap binding"/>
    <property type="evidence" value="ECO:0007669"/>
    <property type="project" value="TreeGrafter"/>
</dbReference>
<evidence type="ECO:0000313" key="4">
    <source>
        <dbReference type="Proteomes" id="UP000827284"/>
    </source>
</evidence>
<evidence type="ECO:0000256" key="2">
    <source>
        <dbReference type="SAM" id="MobiDB-lite"/>
    </source>
</evidence>
<reference evidence="3" key="1">
    <citation type="submission" date="2021-11" db="EMBL/GenBank/DDBJ databases">
        <authorList>
            <person name="Herlambang A."/>
            <person name="Guo Y."/>
            <person name="Takashima Y."/>
            <person name="Nishizawa T."/>
        </authorList>
    </citation>
    <scope>NUCLEOTIDE SEQUENCE</scope>
    <source>
        <strain evidence="3">E1425</strain>
    </source>
</reference>
<feature type="compositionally biased region" description="Low complexity" evidence="2">
    <location>
        <begin position="272"/>
        <end position="295"/>
    </location>
</feature>